<dbReference type="RefSeq" id="WP_259863413.1">
    <property type="nucleotide sequence ID" value="NZ_BAAAST010000006.1"/>
</dbReference>
<evidence type="ECO:0000259" key="2">
    <source>
        <dbReference type="Pfam" id="PF00171"/>
    </source>
</evidence>
<dbReference type="Gene3D" id="3.40.605.10">
    <property type="entry name" value="Aldehyde Dehydrogenase, Chain A, domain 1"/>
    <property type="match status" value="1"/>
</dbReference>
<proteinExistence type="predicted"/>
<dbReference type="InterPro" id="IPR016162">
    <property type="entry name" value="Ald_DH_N"/>
</dbReference>
<evidence type="ECO:0000256" key="1">
    <source>
        <dbReference type="ARBA" id="ARBA00023002"/>
    </source>
</evidence>
<gene>
    <name evidence="3" type="ORF">Dfulv_14200</name>
</gene>
<dbReference type="Proteomes" id="UP001059617">
    <property type="component" value="Chromosome"/>
</dbReference>
<keyword evidence="1" id="KW-0560">Oxidoreductase</keyword>
<dbReference type="PANTHER" id="PTHR43353">
    <property type="entry name" value="SUCCINATE-SEMIALDEHYDE DEHYDROGENASE, MITOCHONDRIAL"/>
    <property type="match status" value="1"/>
</dbReference>
<dbReference type="InterPro" id="IPR016163">
    <property type="entry name" value="Ald_DH_C"/>
</dbReference>
<evidence type="ECO:0000313" key="3">
    <source>
        <dbReference type="EMBL" id="UWP85314.1"/>
    </source>
</evidence>
<dbReference type="SUPFAM" id="SSF53720">
    <property type="entry name" value="ALDH-like"/>
    <property type="match status" value="1"/>
</dbReference>
<dbReference type="InterPro" id="IPR044151">
    <property type="entry name" value="ALDH_KGSADH"/>
</dbReference>
<name>A0ABY5W789_9ACTN</name>
<dbReference type="InterPro" id="IPR015590">
    <property type="entry name" value="Aldehyde_DH_dom"/>
</dbReference>
<feature type="domain" description="Aldehyde dehydrogenase" evidence="2">
    <location>
        <begin position="20"/>
        <end position="409"/>
    </location>
</feature>
<dbReference type="CDD" id="cd07129">
    <property type="entry name" value="ALDH_KGSADH"/>
    <property type="match status" value="1"/>
</dbReference>
<keyword evidence="4" id="KW-1185">Reference proteome</keyword>
<sequence length="506" mass="52387">MSRVNSVDVRTGASTPTAYVDSDAAEVDRVCRAAAATAGTLDGIGRAGRATLLERMAHTLDDDRDGIVAVADRETGLGPARLNTELTRTCLQLRLFAEVVTDGGYVEAVVDGPADTPIGPRPDLRRMLVPVGPVAVFGASNFPLAFSVPGGDTASALAAGCPVVVKAHPAHPATSGRCLAALRRALRDLDLPEEIVSLVFGRSAGRWLVEHPLIQAVGFTGSTAGGRALFDLANRRPSPIPFHGELGSLNPLVVTPGAAAGRGAGIAAGYAASVTMGMGQFCTKPGLLFLPAGAAGDAVLDRLVDELEPVVPGVLLSAAIRDAYADAVAGWRADPRTTVVAERAASPGAGFTAGAVVLSVAAAELADTLLEEVFGPAALVVRYRDTDELCATLGRLGGQLTATVHSAEGERELLTRLHGLLRGIAGRLIFDGFPTGVAVAWAQHHGGPYPATTAPAHTSVGATSIRRWLRPVTYQNAPDYLLPEELRDGDRTVVPMRRNGSLEATA</sequence>
<protein>
    <submittedName>
        <fullName evidence="3">Aldehyde dehydrogenase (NADP(+))</fullName>
    </submittedName>
</protein>
<dbReference type="Gene3D" id="3.40.309.10">
    <property type="entry name" value="Aldehyde Dehydrogenase, Chain A, domain 2"/>
    <property type="match status" value="1"/>
</dbReference>
<dbReference type="PANTHER" id="PTHR43353:SF3">
    <property type="entry name" value="ALDEHYDE DEHYDROGENASE-RELATED"/>
    <property type="match status" value="1"/>
</dbReference>
<dbReference type="InterPro" id="IPR050740">
    <property type="entry name" value="Aldehyde_DH_Superfamily"/>
</dbReference>
<dbReference type="EMBL" id="CP073720">
    <property type="protein sequence ID" value="UWP85314.1"/>
    <property type="molecule type" value="Genomic_DNA"/>
</dbReference>
<dbReference type="InterPro" id="IPR016161">
    <property type="entry name" value="Ald_DH/histidinol_DH"/>
</dbReference>
<organism evidence="3 4">
    <name type="scientific">Dactylosporangium fulvum</name>
    <dbReference type="NCBI Taxonomy" id="53359"/>
    <lineage>
        <taxon>Bacteria</taxon>
        <taxon>Bacillati</taxon>
        <taxon>Actinomycetota</taxon>
        <taxon>Actinomycetes</taxon>
        <taxon>Micromonosporales</taxon>
        <taxon>Micromonosporaceae</taxon>
        <taxon>Dactylosporangium</taxon>
    </lineage>
</organism>
<accession>A0ABY5W789</accession>
<reference evidence="3" key="1">
    <citation type="submission" date="2021-04" db="EMBL/GenBank/DDBJ databases">
        <authorList>
            <person name="Hartkoorn R.C."/>
            <person name="Beaudoing E."/>
            <person name="Hot D."/>
        </authorList>
    </citation>
    <scope>NUCLEOTIDE SEQUENCE</scope>
    <source>
        <strain evidence="3">NRRL B-16292</strain>
    </source>
</reference>
<dbReference type="Pfam" id="PF00171">
    <property type="entry name" value="Aldedh"/>
    <property type="match status" value="1"/>
</dbReference>
<reference evidence="3" key="2">
    <citation type="submission" date="2022-09" db="EMBL/GenBank/DDBJ databases">
        <title>Biosynthetic gene clusters of Dactylosporangioum fulvum.</title>
        <authorList>
            <person name="Caradec T."/>
        </authorList>
    </citation>
    <scope>NUCLEOTIDE SEQUENCE</scope>
    <source>
        <strain evidence="3">NRRL B-16292</strain>
    </source>
</reference>
<evidence type="ECO:0000313" key="4">
    <source>
        <dbReference type="Proteomes" id="UP001059617"/>
    </source>
</evidence>